<evidence type="ECO:0000313" key="4">
    <source>
        <dbReference type="Proteomes" id="UP001305779"/>
    </source>
</evidence>
<gene>
    <name evidence="3" type="ORF">PRZ48_013455</name>
</gene>
<keyword evidence="4" id="KW-1185">Reference proteome</keyword>
<dbReference type="PANTHER" id="PTHR43698">
    <property type="entry name" value="RIBD C-TERMINAL DOMAIN CONTAINING PROTEIN"/>
    <property type="match status" value="1"/>
</dbReference>
<sequence>MATPTSVHLPSALNQAAPKSTPSEKPVFTGSVAIDMLHQHSPPSTEPADSSAAIAMVTFTPSARTNWHWHERGQTLTVVKGQGWICDKSGKAKRIQAGDVLFCPAGTTHWHGADEGSEMMHLAVGLGETKWLEKVSDEEYAVKE</sequence>
<feature type="compositionally biased region" description="Polar residues" evidence="1">
    <location>
        <begin position="1"/>
        <end position="23"/>
    </location>
</feature>
<feature type="domain" description="Cupin type-2" evidence="2">
    <location>
        <begin position="56"/>
        <end position="122"/>
    </location>
</feature>
<comment type="caution">
    <text evidence="3">The sequence shown here is derived from an EMBL/GenBank/DDBJ whole genome shotgun (WGS) entry which is preliminary data.</text>
</comment>
<dbReference type="InterPro" id="IPR047263">
    <property type="entry name" value="HNL-like_cupin"/>
</dbReference>
<protein>
    <recommendedName>
        <fullName evidence="2">Cupin type-2 domain-containing protein</fullName>
    </recommendedName>
</protein>
<dbReference type="Proteomes" id="UP001305779">
    <property type="component" value="Unassembled WGS sequence"/>
</dbReference>
<organism evidence="3 4">
    <name type="scientific">Zasmidium cellare</name>
    <name type="common">Wine cellar mold</name>
    <name type="synonym">Racodium cellare</name>
    <dbReference type="NCBI Taxonomy" id="395010"/>
    <lineage>
        <taxon>Eukaryota</taxon>
        <taxon>Fungi</taxon>
        <taxon>Dikarya</taxon>
        <taxon>Ascomycota</taxon>
        <taxon>Pezizomycotina</taxon>
        <taxon>Dothideomycetes</taxon>
        <taxon>Dothideomycetidae</taxon>
        <taxon>Mycosphaerellales</taxon>
        <taxon>Mycosphaerellaceae</taxon>
        <taxon>Zasmidium</taxon>
    </lineage>
</organism>
<proteinExistence type="predicted"/>
<dbReference type="EMBL" id="JAXOVC010000012">
    <property type="protein sequence ID" value="KAK4495128.1"/>
    <property type="molecule type" value="Genomic_DNA"/>
</dbReference>
<evidence type="ECO:0000313" key="3">
    <source>
        <dbReference type="EMBL" id="KAK4495128.1"/>
    </source>
</evidence>
<accession>A0ABR0E1K7</accession>
<dbReference type="Gene3D" id="2.60.120.10">
    <property type="entry name" value="Jelly Rolls"/>
    <property type="match status" value="1"/>
</dbReference>
<feature type="region of interest" description="Disordered" evidence="1">
    <location>
        <begin position="1"/>
        <end position="26"/>
    </location>
</feature>
<dbReference type="PANTHER" id="PTHR43698:SF1">
    <property type="entry name" value="BLL4564 PROTEIN"/>
    <property type="match status" value="1"/>
</dbReference>
<dbReference type="SUPFAM" id="SSF51182">
    <property type="entry name" value="RmlC-like cupins"/>
    <property type="match status" value="1"/>
</dbReference>
<name>A0ABR0E1K7_ZASCE</name>
<dbReference type="InterPro" id="IPR013096">
    <property type="entry name" value="Cupin_2"/>
</dbReference>
<evidence type="ECO:0000259" key="2">
    <source>
        <dbReference type="Pfam" id="PF07883"/>
    </source>
</evidence>
<dbReference type="CDD" id="cd02233">
    <property type="entry name" value="cupin_HNL-like"/>
    <property type="match status" value="1"/>
</dbReference>
<dbReference type="InterPro" id="IPR014710">
    <property type="entry name" value="RmlC-like_jellyroll"/>
</dbReference>
<evidence type="ECO:0000256" key="1">
    <source>
        <dbReference type="SAM" id="MobiDB-lite"/>
    </source>
</evidence>
<dbReference type="Pfam" id="PF07883">
    <property type="entry name" value="Cupin_2"/>
    <property type="match status" value="1"/>
</dbReference>
<dbReference type="InterPro" id="IPR011051">
    <property type="entry name" value="RmlC_Cupin_sf"/>
</dbReference>
<reference evidence="3 4" key="1">
    <citation type="journal article" date="2023" name="G3 (Bethesda)">
        <title>A chromosome-level genome assembly of Zasmidium syzygii isolated from banana leaves.</title>
        <authorList>
            <person name="van Westerhoven A.C."/>
            <person name="Mehrabi R."/>
            <person name="Talebi R."/>
            <person name="Steentjes M.B.F."/>
            <person name="Corcolon B."/>
            <person name="Chong P.A."/>
            <person name="Kema G.H.J."/>
            <person name="Seidl M.F."/>
        </authorList>
    </citation>
    <scope>NUCLEOTIDE SEQUENCE [LARGE SCALE GENOMIC DNA]</scope>
    <source>
        <strain evidence="3 4">P124</strain>
    </source>
</reference>